<organism evidence="2 3">
    <name type="scientific">Kiloniella spongiae</name>
    <dbReference type="NCBI Taxonomy" id="1489064"/>
    <lineage>
        <taxon>Bacteria</taxon>
        <taxon>Pseudomonadati</taxon>
        <taxon>Pseudomonadota</taxon>
        <taxon>Alphaproteobacteria</taxon>
        <taxon>Rhodospirillales</taxon>
        <taxon>Kiloniellaceae</taxon>
        <taxon>Kiloniella</taxon>
    </lineage>
</organism>
<protein>
    <submittedName>
        <fullName evidence="2">Uncharacterized protein</fullName>
    </submittedName>
</protein>
<dbReference type="Proteomes" id="UP000035444">
    <property type="component" value="Unassembled WGS sequence"/>
</dbReference>
<accession>A0A0H2MEJ5</accession>
<dbReference type="OrthoDB" id="8480099at2"/>
<keyword evidence="1" id="KW-1133">Transmembrane helix</keyword>
<keyword evidence="1" id="KW-0812">Transmembrane</keyword>
<dbReference type="EMBL" id="LAQL01000019">
    <property type="protein sequence ID" value="KLN59117.1"/>
    <property type="molecule type" value="Genomic_DNA"/>
</dbReference>
<gene>
    <name evidence="2" type="ORF">WH96_19250</name>
</gene>
<reference evidence="2 3" key="1">
    <citation type="submission" date="2015-03" db="EMBL/GenBank/DDBJ databases">
        <title>Genome Sequence of Kiloniella spongiae MEBiC09566, isolated from a marine sponge.</title>
        <authorList>
            <person name="Shao Z."/>
            <person name="Wang L."/>
            <person name="Li X."/>
        </authorList>
    </citation>
    <scope>NUCLEOTIDE SEQUENCE [LARGE SCALE GENOMIC DNA]</scope>
    <source>
        <strain evidence="2 3">MEBiC09566</strain>
    </source>
</reference>
<keyword evidence="1" id="KW-0472">Membrane</keyword>
<keyword evidence="3" id="KW-1185">Reference proteome</keyword>
<dbReference type="RefSeq" id="WP_047765864.1">
    <property type="nucleotide sequence ID" value="NZ_LAQL01000019.1"/>
</dbReference>
<proteinExistence type="predicted"/>
<evidence type="ECO:0000256" key="1">
    <source>
        <dbReference type="SAM" id="Phobius"/>
    </source>
</evidence>
<feature type="transmembrane region" description="Helical" evidence="1">
    <location>
        <begin position="6"/>
        <end position="26"/>
    </location>
</feature>
<sequence>MPGPDLTITLAIMFSGLVVILLAGWWAKRPRVPGTIRWVSPTAVQFLALIIIVLMVPHLVGLLGGQDFVAHMSANRSIGR</sequence>
<evidence type="ECO:0000313" key="3">
    <source>
        <dbReference type="Proteomes" id="UP000035444"/>
    </source>
</evidence>
<evidence type="ECO:0000313" key="2">
    <source>
        <dbReference type="EMBL" id="KLN59117.1"/>
    </source>
</evidence>
<name>A0A0H2MEJ5_9PROT</name>
<comment type="caution">
    <text evidence="2">The sequence shown here is derived from an EMBL/GenBank/DDBJ whole genome shotgun (WGS) entry which is preliminary data.</text>
</comment>
<dbReference type="AlphaFoldDB" id="A0A0H2MEJ5"/>
<feature type="transmembrane region" description="Helical" evidence="1">
    <location>
        <begin position="38"/>
        <end position="60"/>
    </location>
</feature>